<feature type="active site" evidence="9">
    <location>
        <position position="134"/>
    </location>
</feature>
<comment type="pathway">
    <text evidence="9">Protein modification; lipoprotein biosynthesis (signal peptide cleavage).</text>
</comment>
<evidence type="ECO:0000256" key="8">
    <source>
        <dbReference type="ARBA" id="ARBA00023136"/>
    </source>
</evidence>
<comment type="caution">
    <text evidence="11">The sequence shown here is derived from an EMBL/GenBank/DDBJ whole genome shotgun (WGS) entry which is preliminary data.</text>
</comment>
<keyword evidence="7 9" id="KW-1133">Transmembrane helix</keyword>
<accession>A0A1J4T9W7</accession>
<evidence type="ECO:0000256" key="6">
    <source>
        <dbReference type="ARBA" id="ARBA00022801"/>
    </source>
</evidence>
<dbReference type="PANTHER" id="PTHR33695">
    <property type="entry name" value="LIPOPROTEIN SIGNAL PEPTIDASE"/>
    <property type="match status" value="1"/>
</dbReference>
<keyword evidence="3 9" id="KW-0645">Protease</keyword>
<organism evidence="11 12">
    <name type="scientific">Candidatus Falkowbacteria bacterium CG1_02_41_21</name>
    <dbReference type="NCBI Taxonomy" id="1805147"/>
    <lineage>
        <taxon>Bacteria</taxon>
        <taxon>Candidatus Falkowiibacteriota</taxon>
    </lineage>
</organism>
<keyword evidence="5 9" id="KW-0064">Aspartyl protease</keyword>
<evidence type="ECO:0000256" key="2">
    <source>
        <dbReference type="ARBA" id="ARBA00022475"/>
    </source>
</evidence>
<protein>
    <recommendedName>
        <fullName evidence="9">Lipoprotein signal peptidase</fullName>
        <ecNumber evidence="9">3.4.23.36</ecNumber>
    </recommendedName>
    <alternativeName>
        <fullName evidence="9">Prolipoprotein signal peptidase</fullName>
    </alternativeName>
    <alternativeName>
        <fullName evidence="9">Signal peptidase II</fullName>
        <shortName evidence="9">SPase II</shortName>
    </alternativeName>
</protein>
<comment type="catalytic activity">
    <reaction evidence="9">
        <text>Release of signal peptides from bacterial membrane prolipoproteins. Hydrolyzes -Xaa-Yaa-Zaa-|-(S,diacylglyceryl)Cys-, in which Xaa is hydrophobic (preferably Leu), and Yaa (Ala or Ser) and Zaa (Gly or Ala) have small, neutral side chains.</text>
        <dbReference type="EC" id="3.4.23.36"/>
    </reaction>
</comment>
<keyword evidence="4 9" id="KW-0812">Transmembrane</keyword>
<feature type="transmembrane region" description="Helical" evidence="9">
    <location>
        <begin position="126"/>
        <end position="146"/>
    </location>
</feature>
<sequence>MPKKILLKNIALLTAAMFFVGDRILKTVAVNGLWEMPINLLGSWLRFDFVPNYYIAFSLPLGGRPLFVITGVIILVILFYIFYLFLAKKLRWEIFFSLTVLLFGAISNFIDRVRYGYVIDYLSGRYFTVFNLADVLIVAAVAWLLLKTFRKK</sequence>
<comment type="caution">
    <text evidence="9">Lacks conserved residue(s) required for the propagation of feature annotation.</text>
</comment>
<comment type="function">
    <text evidence="9">This protein specifically catalyzes the removal of signal peptides from prolipoproteins.</text>
</comment>
<dbReference type="HAMAP" id="MF_00161">
    <property type="entry name" value="LspA"/>
    <property type="match status" value="1"/>
</dbReference>
<dbReference type="Proteomes" id="UP000182860">
    <property type="component" value="Unassembled WGS sequence"/>
</dbReference>
<comment type="similarity">
    <text evidence="1 9 10">Belongs to the peptidase A8 family.</text>
</comment>
<keyword evidence="8 9" id="KW-0472">Membrane</keyword>
<comment type="subcellular location">
    <subcellularLocation>
        <location evidence="9">Cell membrane</location>
        <topology evidence="9">Multi-pass membrane protein</topology>
    </subcellularLocation>
</comment>
<evidence type="ECO:0000313" key="11">
    <source>
        <dbReference type="EMBL" id="OIO07015.1"/>
    </source>
</evidence>
<reference evidence="11 12" key="1">
    <citation type="journal article" date="2016" name="Environ. Microbiol.">
        <title>Genomic resolution of a cold subsurface aquifer community provides metabolic insights for novel microbes adapted to high CO concentrations.</title>
        <authorList>
            <person name="Probst A.J."/>
            <person name="Castelle C.J."/>
            <person name="Singh A."/>
            <person name="Brown C.T."/>
            <person name="Anantharaman K."/>
            <person name="Sharon I."/>
            <person name="Hug L.A."/>
            <person name="Burstein D."/>
            <person name="Emerson J.B."/>
            <person name="Thomas B.C."/>
            <person name="Banfield J.F."/>
        </authorList>
    </citation>
    <scope>NUCLEOTIDE SEQUENCE [LARGE SCALE GENOMIC DNA]</scope>
    <source>
        <strain evidence="11">CG1_02_41_21</strain>
    </source>
</reference>
<dbReference type="Pfam" id="PF01252">
    <property type="entry name" value="Peptidase_A8"/>
    <property type="match status" value="1"/>
</dbReference>
<dbReference type="PANTHER" id="PTHR33695:SF1">
    <property type="entry name" value="LIPOPROTEIN SIGNAL PEPTIDASE"/>
    <property type="match status" value="1"/>
</dbReference>
<gene>
    <name evidence="9" type="primary">lspA</name>
    <name evidence="11" type="ORF">AUJ35_02935</name>
</gene>
<dbReference type="AlphaFoldDB" id="A0A1J4T9W7"/>
<name>A0A1J4T9W7_9BACT</name>
<dbReference type="GO" id="GO:0006508">
    <property type="term" value="P:proteolysis"/>
    <property type="evidence" value="ECO:0007669"/>
    <property type="project" value="UniProtKB-KW"/>
</dbReference>
<evidence type="ECO:0000256" key="9">
    <source>
        <dbReference type="HAMAP-Rule" id="MF_00161"/>
    </source>
</evidence>
<keyword evidence="6 9" id="KW-0378">Hydrolase</keyword>
<evidence type="ECO:0000256" key="1">
    <source>
        <dbReference type="ARBA" id="ARBA00006139"/>
    </source>
</evidence>
<dbReference type="EC" id="3.4.23.36" evidence="9"/>
<feature type="transmembrane region" description="Helical" evidence="9">
    <location>
        <begin position="53"/>
        <end position="85"/>
    </location>
</feature>
<dbReference type="EMBL" id="MNUV01000053">
    <property type="protein sequence ID" value="OIO07015.1"/>
    <property type="molecule type" value="Genomic_DNA"/>
</dbReference>
<evidence type="ECO:0000256" key="7">
    <source>
        <dbReference type="ARBA" id="ARBA00022989"/>
    </source>
</evidence>
<dbReference type="GO" id="GO:0005886">
    <property type="term" value="C:plasma membrane"/>
    <property type="evidence" value="ECO:0007669"/>
    <property type="project" value="UniProtKB-SubCell"/>
</dbReference>
<evidence type="ECO:0000313" key="12">
    <source>
        <dbReference type="Proteomes" id="UP000182860"/>
    </source>
</evidence>
<feature type="transmembrane region" description="Helical" evidence="9">
    <location>
        <begin position="92"/>
        <end position="110"/>
    </location>
</feature>
<proteinExistence type="inferred from homology"/>
<dbReference type="PROSITE" id="PS00855">
    <property type="entry name" value="SPASE_II"/>
    <property type="match status" value="1"/>
</dbReference>
<keyword evidence="2 9" id="KW-1003">Cell membrane</keyword>
<evidence type="ECO:0000256" key="5">
    <source>
        <dbReference type="ARBA" id="ARBA00022750"/>
    </source>
</evidence>
<evidence type="ECO:0000256" key="10">
    <source>
        <dbReference type="RuleBase" id="RU004181"/>
    </source>
</evidence>
<dbReference type="UniPathway" id="UPA00665"/>
<evidence type="ECO:0000256" key="4">
    <source>
        <dbReference type="ARBA" id="ARBA00022692"/>
    </source>
</evidence>
<feature type="active site" evidence="9">
    <location>
        <position position="120"/>
    </location>
</feature>
<dbReference type="InterPro" id="IPR001872">
    <property type="entry name" value="Peptidase_A8"/>
</dbReference>
<dbReference type="GO" id="GO:0004190">
    <property type="term" value="F:aspartic-type endopeptidase activity"/>
    <property type="evidence" value="ECO:0007669"/>
    <property type="project" value="UniProtKB-UniRule"/>
</dbReference>
<evidence type="ECO:0000256" key="3">
    <source>
        <dbReference type="ARBA" id="ARBA00022670"/>
    </source>
</evidence>
<dbReference type="PRINTS" id="PR00781">
    <property type="entry name" value="LIPOSIGPTASE"/>
</dbReference>